<dbReference type="EMBL" id="VICG01000008">
    <property type="protein sequence ID" value="KAA8569473.1"/>
    <property type="molecule type" value="Genomic_DNA"/>
</dbReference>
<keyword evidence="4" id="KW-1185">Reference proteome</keyword>
<gene>
    <name evidence="3" type="ORF">EYC84_001104</name>
</gene>
<comment type="caution">
    <text evidence="3">The sequence shown here is derived from an EMBL/GenBank/DDBJ whole genome shotgun (WGS) entry which is preliminary data.</text>
</comment>
<dbReference type="InterPro" id="IPR027443">
    <property type="entry name" value="IPNS-like_sf"/>
</dbReference>
<dbReference type="Gene3D" id="2.60.120.330">
    <property type="entry name" value="B-lactam Antibiotic, Isopenicillin N Synthase, Chain"/>
    <property type="match status" value="1"/>
</dbReference>
<feature type="region of interest" description="Disordered" evidence="2">
    <location>
        <begin position="1"/>
        <end position="23"/>
    </location>
</feature>
<accession>A0A5M9JM75</accession>
<dbReference type="AlphaFoldDB" id="A0A5M9JM75"/>
<proteinExistence type="inferred from homology"/>
<dbReference type="SUPFAM" id="SSF51197">
    <property type="entry name" value="Clavaminate synthase-like"/>
    <property type="match status" value="1"/>
</dbReference>
<evidence type="ECO:0000256" key="2">
    <source>
        <dbReference type="SAM" id="MobiDB-lite"/>
    </source>
</evidence>
<evidence type="ECO:0000256" key="1">
    <source>
        <dbReference type="ARBA" id="ARBA00008056"/>
    </source>
</evidence>
<dbReference type="VEuPathDB" id="FungiDB:MFRU_004g02490"/>
<sequence>MTENINSAAQTLGRSLRNSPSPGWSTLTFAPTDPIHISSQKLLRASKSFFDLPHEYKAQFLTGKGTEEGWNRVEGEKEFITLREIHSTPPELLDAAKEFWEVTGDVLNRLLGEIASSLGMRKDLLTRYSEPCSKLQEKRTATMIRLFRYEGDGVSRKVVSEPHRDLGLLSLSISDVPGLEVLDKYSRTSFPIERSYGGKDAGTVLVGRELEFLSNGRYPAGGHSVRMYPEVATRNERDKGDNGNKEQLAAVEHYRYSIVFVLRGHEDLAIDTDELTTPITGRWEKPTRALKMEDLYRHYTRKHVNINVEAEQRQEQRRRLYEKKRAMALTLSSD</sequence>
<organism evidence="3 4">
    <name type="scientific">Monilinia fructicola</name>
    <name type="common">Brown rot fungus</name>
    <name type="synonym">Ciboria fructicola</name>
    <dbReference type="NCBI Taxonomy" id="38448"/>
    <lineage>
        <taxon>Eukaryota</taxon>
        <taxon>Fungi</taxon>
        <taxon>Dikarya</taxon>
        <taxon>Ascomycota</taxon>
        <taxon>Pezizomycotina</taxon>
        <taxon>Leotiomycetes</taxon>
        <taxon>Helotiales</taxon>
        <taxon>Sclerotiniaceae</taxon>
        <taxon>Monilinia</taxon>
    </lineage>
</organism>
<dbReference type="InterPro" id="IPR050231">
    <property type="entry name" value="Iron_ascorbate_oxido_reductase"/>
</dbReference>
<comment type="similarity">
    <text evidence="1">Belongs to the iron/ascorbate-dependent oxidoreductase family.</text>
</comment>
<evidence type="ECO:0000313" key="3">
    <source>
        <dbReference type="EMBL" id="KAA8569473.1"/>
    </source>
</evidence>
<evidence type="ECO:0000313" key="4">
    <source>
        <dbReference type="Proteomes" id="UP000322873"/>
    </source>
</evidence>
<protein>
    <submittedName>
        <fullName evidence="3">Uncharacterized protein</fullName>
    </submittedName>
</protein>
<name>A0A5M9JM75_MONFR</name>
<reference evidence="3 4" key="1">
    <citation type="submission" date="2019-06" db="EMBL/GenBank/DDBJ databases">
        <title>Genome Sequence of the Brown Rot Fungal Pathogen Monilinia fructicola.</title>
        <authorList>
            <person name="De Miccolis Angelini R.M."/>
            <person name="Landi L."/>
            <person name="Abate D."/>
            <person name="Pollastro S."/>
            <person name="Romanazzi G."/>
            <person name="Faretra F."/>
        </authorList>
    </citation>
    <scope>NUCLEOTIDE SEQUENCE [LARGE SCALE GENOMIC DNA]</scope>
    <source>
        <strain evidence="3 4">Mfrc123</strain>
    </source>
</reference>
<dbReference type="FunFam" id="2.60.120.330:FF:000074">
    <property type="entry name" value="Predicted protein"/>
    <property type="match status" value="1"/>
</dbReference>
<dbReference type="Proteomes" id="UP000322873">
    <property type="component" value="Unassembled WGS sequence"/>
</dbReference>
<dbReference type="PANTHER" id="PTHR47990">
    <property type="entry name" value="2-OXOGLUTARATE (2OG) AND FE(II)-DEPENDENT OXYGENASE SUPERFAMILY PROTEIN-RELATED"/>
    <property type="match status" value="1"/>
</dbReference>